<organism evidence="1 2">
    <name type="scientific">Leptobrachium leishanense</name>
    <name type="common">Leishan spiny toad</name>
    <dbReference type="NCBI Taxonomy" id="445787"/>
    <lineage>
        <taxon>Eukaryota</taxon>
        <taxon>Metazoa</taxon>
        <taxon>Chordata</taxon>
        <taxon>Craniata</taxon>
        <taxon>Vertebrata</taxon>
        <taxon>Euteleostomi</taxon>
        <taxon>Amphibia</taxon>
        <taxon>Batrachia</taxon>
        <taxon>Anura</taxon>
        <taxon>Pelobatoidea</taxon>
        <taxon>Megophryidae</taxon>
        <taxon>Leptobrachium</taxon>
    </lineage>
</organism>
<proteinExistence type="predicted"/>
<sequence>MFNPCLWHPFIFNKNFVTIKKNRPTPPKCSCDGSYFRLGPNCTFLLNSLAPKETQRLPLTATQKYGWWVPQDRNVKAEYVHTWIEVPRYPMINSPMTR</sequence>
<dbReference type="Proteomes" id="UP000694569">
    <property type="component" value="Unplaced"/>
</dbReference>
<reference evidence="1" key="2">
    <citation type="submission" date="2025-09" db="UniProtKB">
        <authorList>
            <consortium name="Ensembl"/>
        </authorList>
    </citation>
    <scope>IDENTIFICATION</scope>
</reference>
<dbReference type="OrthoDB" id="7085216at2759"/>
<protein>
    <submittedName>
        <fullName evidence="1">Uncharacterized protein</fullName>
    </submittedName>
</protein>
<reference evidence="1" key="1">
    <citation type="submission" date="2025-08" db="UniProtKB">
        <authorList>
            <consortium name="Ensembl"/>
        </authorList>
    </citation>
    <scope>IDENTIFICATION</scope>
</reference>
<evidence type="ECO:0000313" key="1">
    <source>
        <dbReference type="Ensembl" id="ENSLLEP00000007143.1"/>
    </source>
</evidence>
<dbReference type="Ensembl" id="ENSLLET00000007437.1">
    <property type="protein sequence ID" value="ENSLLEP00000007143.1"/>
    <property type="gene ID" value="ENSLLEG00000004518.1"/>
</dbReference>
<dbReference type="PANTHER" id="PTHR35263:SF1">
    <property type="entry name" value="TESTIS-EXPRESSED PROTEIN 49"/>
    <property type="match status" value="1"/>
</dbReference>
<accession>A0A8C5M0S9</accession>
<dbReference type="PANTHER" id="PTHR35263">
    <property type="entry name" value="TESTIS-EXPRESSED PROTEIN 49"/>
    <property type="match status" value="1"/>
</dbReference>
<evidence type="ECO:0000313" key="2">
    <source>
        <dbReference type="Proteomes" id="UP000694569"/>
    </source>
</evidence>
<name>A0A8C5M0S9_9ANUR</name>
<dbReference type="InterPro" id="IPR038775">
    <property type="entry name" value="SPMIP11"/>
</dbReference>
<dbReference type="AlphaFoldDB" id="A0A8C5M0S9"/>
<keyword evidence="2" id="KW-1185">Reference proteome</keyword>
<dbReference type="Pfam" id="PF22593">
    <property type="entry name" value="SPMIP11"/>
    <property type="match status" value="1"/>
</dbReference>